<keyword evidence="3" id="KW-1185">Reference proteome</keyword>
<dbReference type="RefSeq" id="WP_345040820.1">
    <property type="nucleotide sequence ID" value="NZ_BAAAYL010000001.1"/>
</dbReference>
<protein>
    <recommendedName>
        <fullName evidence="4">Peptidase inhibitor family I36</fullName>
    </recommendedName>
</protein>
<dbReference type="EMBL" id="BAAAYL010000001">
    <property type="protein sequence ID" value="GAA3376106.1"/>
    <property type="molecule type" value="Genomic_DNA"/>
</dbReference>
<evidence type="ECO:0000313" key="3">
    <source>
        <dbReference type="Proteomes" id="UP001499990"/>
    </source>
</evidence>
<organism evidence="2 3">
    <name type="scientific">Streptomyces sannanensis</name>
    <dbReference type="NCBI Taxonomy" id="285536"/>
    <lineage>
        <taxon>Bacteria</taxon>
        <taxon>Bacillati</taxon>
        <taxon>Actinomycetota</taxon>
        <taxon>Actinomycetes</taxon>
        <taxon>Kitasatosporales</taxon>
        <taxon>Streptomycetaceae</taxon>
        <taxon>Streptomyces</taxon>
    </lineage>
</organism>
<dbReference type="Pfam" id="PF03995">
    <property type="entry name" value="Inhibitor_I36"/>
    <property type="match status" value="1"/>
</dbReference>
<name>A0ABP6SGX7_9ACTN</name>
<gene>
    <name evidence="2" type="ORF">GCM10020367_46500</name>
</gene>
<reference evidence="3" key="1">
    <citation type="journal article" date="2019" name="Int. J. Syst. Evol. Microbiol.">
        <title>The Global Catalogue of Microorganisms (GCM) 10K type strain sequencing project: providing services to taxonomists for standard genome sequencing and annotation.</title>
        <authorList>
            <consortium name="The Broad Institute Genomics Platform"/>
            <consortium name="The Broad Institute Genome Sequencing Center for Infectious Disease"/>
            <person name="Wu L."/>
            <person name="Ma J."/>
        </authorList>
    </citation>
    <scope>NUCLEOTIDE SEQUENCE [LARGE SCALE GENOMIC DNA]</scope>
    <source>
        <strain evidence="3">JCM 9651</strain>
    </source>
</reference>
<feature type="chain" id="PRO_5045438284" description="Peptidase inhibitor family I36" evidence="1">
    <location>
        <begin position="30"/>
        <end position="143"/>
    </location>
</feature>
<evidence type="ECO:0000256" key="1">
    <source>
        <dbReference type="SAM" id="SignalP"/>
    </source>
</evidence>
<proteinExistence type="predicted"/>
<keyword evidence="1" id="KW-0732">Signal</keyword>
<evidence type="ECO:0008006" key="4">
    <source>
        <dbReference type="Google" id="ProtNLM"/>
    </source>
</evidence>
<accession>A0ABP6SGX7</accession>
<dbReference type="Proteomes" id="UP001499990">
    <property type="component" value="Unassembled WGS sequence"/>
</dbReference>
<sequence length="143" mass="15263">MKLHKSLSLAVSLPAAAVVVLGVAPQAQADAGTGCSNYSTNCGIFYYNTGFQGSRTAFRWDSVPDLAGYKFLTSGAGQGLYVKNNAASFYNSSDKLATIFYNSNYGGACDTVAAWADAYQLRNTYNENASLGFGKSGYNCYKF</sequence>
<evidence type="ECO:0000313" key="2">
    <source>
        <dbReference type="EMBL" id="GAA3376106.1"/>
    </source>
</evidence>
<comment type="caution">
    <text evidence="2">The sequence shown here is derived from an EMBL/GenBank/DDBJ whole genome shotgun (WGS) entry which is preliminary data.</text>
</comment>
<feature type="signal peptide" evidence="1">
    <location>
        <begin position="1"/>
        <end position="29"/>
    </location>
</feature>